<proteinExistence type="predicted"/>
<comment type="caution">
    <text evidence="3">The sequence shown here is derived from an EMBL/GenBank/DDBJ whole genome shotgun (WGS) entry which is preliminary data.</text>
</comment>
<evidence type="ECO:0000313" key="3">
    <source>
        <dbReference type="EMBL" id="MFC5745209.1"/>
    </source>
</evidence>
<dbReference type="Pfam" id="PF04149">
    <property type="entry name" value="DUF397"/>
    <property type="match status" value="2"/>
</dbReference>
<sequence>MNTDLSVARWRKSSRSDEHGGSCVQVAGVDPMDAQWRKSSRSGGQGGECVEIANLAFVIAVRDSKDPECPKLILDAADWRALARRIKACEHDLA</sequence>
<feature type="domain" description="DUF397" evidence="2">
    <location>
        <begin position="34"/>
        <end position="87"/>
    </location>
</feature>
<dbReference type="EMBL" id="JBHSON010000006">
    <property type="protein sequence ID" value="MFC5745209.1"/>
    <property type="molecule type" value="Genomic_DNA"/>
</dbReference>
<name>A0ABW0ZTK4_9ACTN</name>
<evidence type="ECO:0000259" key="2">
    <source>
        <dbReference type="Pfam" id="PF04149"/>
    </source>
</evidence>
<organism evidence="3 4">
    <name type="scientific">Actinomadura rugatobispora</name>
    <dbReference type="NCBI Taxonomy" id="1994"/>
    <lineage>
        <taxon>Bacteria</taxon>
        <taxon>Bacillati</taxon>
        <taxon>Actinomycetota</taxon>
        <taxon>Actinomycetes</taxon>
        <taxon>Streptosporangiales</taxon>
        <taxon>Thermomonosporaceae</taxon>
        <taxon>Actinomadura</taxon>
    </lineage>
</organism>
<accession>A0ABW0ZTK4</accession>
<dbReference type="InterPro" id="IPR007278">
    <property type="entry name" value="DUF397"/>
</dbReference>
<keyword evidence="4" id="KW-1185">Reference proteome</keyword>
<gene>
    <name evidence="3" type="ORF">ACFPZN_06255</name>
</gene>
<feature type="region of interest" description="Disordered" evidence="1">
    <location>
        <begin position="1"/>
        <end position="24"/>
    </location>
</feature>
<feature type="domain" description="DUF397" evidence="2">
    <location>
        <begin position="8"/>
        <end position="29"/>
    </location>
</feature>
<reference evidence="4" key="1">
    <citation type="journal article" date="2019" name="Int. J. Syst. Evol. Microbiol.">
        <title>The Global Catalogue of Microorganisms (GCM) 10K type strain sequencing project: providing services to taxonomists for standard genome sequencing and annotation.</title>
        <authorList>
            <consortium name="The Broad Institute Genomics Platform"/>
            <consortium name="The Broad Institute Genome Sequencing Center for Infectious Disease"/>
            <person name="Wu L."/>
            <person name="Ma J."/>
        </authorList>
    </citation>
    <scope>NUCLEOTIDE SEQUENCE [LARGE SCALE GENOMIC DNA]</scope>
    <source>
        <strain evidence="4">KCTC 42087</strain>
    </source>
</reference>
<dbReference type="RefSeq" id="WP_378280832.1">
    <property type="nucleotide sequence ID" value="NZ_JBHSON010000006.1"/>
</dbReference>
<dbReference type="Proteomes" id="UP001596074">
    <property type="component" value="Unassembled WGS sequence"/>
</dbReference>
<evidence type="ECO:0000256" key="1">
    <source>
        <dbReference type="SAM" id="MobiDB-lite"/>
    </source>
</evidence>
<protein>
    <submittedName>
        <fullName evidence="3">DUF397 domain-containing protein</fullName>
    </submittedName>
</protein>
<evidence type="ECO:0000313" key="4">
    <source>
        <dbReference type="Proteomes" id="UP001596074"/>
    </source>
</evidence>